<keyword evidence="4" id="KW-0406">Ion transport</keyword>
<feature type="region of interest" description="Disordered" evidence="5">
    <location>
        <begin position="68"/>
        <end position="132"/>
    </location>
</feature>
<feature type="compositionally biased region" description="Basic and acidic residues" evidence="5">
    <location>
        <begin position="107"/>
        <end position="123"/>
    </location>
</feature>
<feature type="transmembrane region" description="Helical" evidence="4">
    <location>
        <begin position="29"/>
        <end position="48"/>
    </location>
</feature>
<dbReference type="Pfam" id="PF04145">
    <property type="entry name" value="Ctr"/>
    <property type="match status" value="1"/>
</dbReference>
<keyword evidence="4" id="KW-0186">Copper</keyword>
<sequence>MDHSMTSGFQPGIGTPVWSPDLTPTSEPAYIGALVGLFVLSIAFRGLVAAQGYLEAYLHIHYYPRGRPSHGSGSRLASGRGQPPIPNPLKQPLETSPHTLQGSLEAVDDRPKAQLPRTEKSDDTIETSASVTPTNDSVMVSFSAGGDERLQQPLTPGRSTGVSTDNEPPRYGALSPLTVPPFTLHGSFSPLPTVQPFVWQAELSRAVLTTAVIALGYLLMLVVMTYNSAYFGVILAGVFVGDVYFARWGRARPIFQPSSSGSGSHSSGREAKARECAYDPKVQQDSLFIPVPFPSGSTPGPSQSVSGHVRIPSSAAQNSSLQQQSMLHPYPHHQENNGASLSVASFVSSASTSSTSRRFSTMMPSHGGDGAC</sequence>
<protein>
    <recommendedName>
        <fullName evidence="4">Copper transport protein</fullName>
    </recommendedName>
</protein>
<evidence type="ECO:0000256" key="3">
    <source>
        <dbReference type="ARBA" id="ARBA00023136"/>
    </source>
</evidence>
<gene>
    <name evidence="6" type="ORF">BGW38_000138</name>
</gene>
<keyword evidence="7" id="KW-1185">Reference proteome</keyword>
<feature type="compositionally biased region" description="Polar residues" evidence="5">
    <location>
        <begin position="93"/>
        <end position="102"/>
    </location>
</feature>
<evidence type="ECO:0000313" key="6">
    <source>
        <dbReference type="EMBL" id="KAF9582495.1"/>
    </source>
</evidence>
<comment type="caution">
    <text evidence="6">The sequence shown here is derived from an EMBL/GenBank/DDBJ whole genome shotgun (WGS) entry which is preliminary data.</text>
</comment>
<dbReference type="Proteomes" id="UP000780801">
    <property type="component" value="Unassembled WGS sequence"/>
</dbReference>
<comment type="similarity">
    <text evidence="4">Belongs to the copper transporter (Ctr) (TC 1.A.56) family. SLC31A subfamily.</text>
</comment>
<dbReference type="EMBL" id="JAABOA010001030">
    <property type="protein sequence ID" value="KAF9582495.1"/>
    <property type="molecule type" value="Genomic_DNA"/>
</dbReference>
<dbReference type="OrthoDB" id="73901at2759"/>
<reference evidence="6" key="1">
    <citation type="journal article" date="2020" name="Fungal Divers.">
        <title>Resolving the Mortierellaceae phylogeny through synthesis of multi-gene phylogenetics and phylogenomics.</title>
        <authorList>
            <person name="Vandepol N."/>
            <person name="Liber J."/>
            <person name="Desiro A."/>
            <person name="Na H."/>
            <person name="Kennedy M."/>
            <person name="Barry K."/>
            <person name="Grigoriev I.V."/>
            <person name="Miller A.N."/>
            <person name="O'Donnell K."/>
            <person name="Stajich J.E."/>
            <person name="Bonito G."/>
        </authorList>
    </citation>
    <scope>NUCLEOTIDE SEQUENCE</scope>
    <source>
        <strain evidence="6">KOD1015</strain>
    </source>
</reference>
<dbReference type="GO" id="GO:0005886">
    <property type="term" value="C:plasma membrane"/>
    <property type="evidence" value="ECO:0007669"/>
    <property type="project" value="TreeGrafter"/>
</dbReference>
<evidence type="ECO:0000256" key="1">
    <source>
        <dbReference type="ARBA" id="ARBA00022692"/>
    </source>
</evidence>
<keyword evidence="4" id="KW-0813">Transport</keyword>
<comment type="subcellular location">
    <subcellularLocation>
        <location evidence="4">Membrane</location>
        <topology evidence="4">Multi-pass membrane protein</topology>
    </subcellularLocation>
</comment>
<accession>A0A9P6FVA4</accession>
<dbReference type="PANTHER" id="PTHR12483">
    <property type="entry name" value="SOLUTE CARRIER FAMILY 31 COPPER TRANSPORTERS"/>
    <property type="match status" value="1"/>
</dbReference>
<dbReference type="PANTHER" id="PTHR12483:SF120">
    <property type="entry name" value="HIGH-AFFINITY COPPER TRANSPORTER CTRA2"/>
    <property type="match status" value="1"/>
</dbReference>
<feature type="region of interest" description="Disordered" evidence="5">
    <location>
        <begin position="353"/>
        <end position="372"/>
    </location>
</feature>
<feature type="region of interest" description="Disordered" evidence="5">
    <location>
        <begin position="146"/>
        <end position="168"/>
    </location>
</feature>
<dbReference type="AlphaFoldDB" id="A0A9P6FVA4"/>
<name>A0A9P6FVA4_9FUNG</name>
<keyword evidence="3 4" id="KW-0472">Membrane</keyword>
<evidence type="ECO:0000313" key="7">
    <source>
        <dbReference type="Proteomes" id="UP000780801"/>
    </source>
</evidence>
<keyword evidence="4" id="KW-0187">Copper transport</keyword>
<keyword evidence="1 4" id="KW-0812">Transmembrane</keyword>
<evidence type="ECO:0000256" key="4">
    <source>
        <dbReference type="RuleBase" id="RU367022"/>
    </source>
</evidence>
<dbReference type="InterPro" id="IPR007274">
    <property type="entry name" value="Cop_transporter"/>
</dbReference>
<keyword evidence="2 4" id="KW-1133">Transmembrane helix</keyword>
<proteinExistence type="inferred from homology"/>
<feature type="compositionally biased region" description="Polar residues" evidence="5">
    <location>
        <begin position="152"/>
        <end position="166"/>
    </location>
</feature>
<evidence type="ECO:0000256" key="5">
    <source>
        <dbReference type="SAM" id="MobiDB-lite"/>
    </source>
</evidence>
<dbReference type="GO" id="GO:0005375">
    <property type="term" value="F:copper ion transmembrane transporter activity"/>
    <property type="evidence" value="ECO:0007669"/>
    <property type="project" value="UniProtKB-UniRule"/>
</dbReference>
<feature type="transmembrane region" description="Helical" evidence="4">
    <location>
        <begin position="206"/>
        <end position="223"/>
    </location>
</feature>
<feature type="region of interest" description="Disordered" evidence="5">
    <location>
        <begin position="1"/>
        <end position="20"/>
    </location>
</feature>
<organism evidence="6 7">
    <name type="scientific">Lunasporangiospora selenospora</name>
    <dbReference type="NCBI Taxonomy" id="979761"/>
    <lineage>
        <taxon>Eukaryota</taxon>
        <taxon>Fungi</taxon>
        <taxon>Fungi incertae sedis</taxon>
        <taxon>Mucoromycota</taxon>
        <taxon>Mortierellomycotina</taxon>
        <taxon>Mortierellomycetes</taxon>
        <taxon>Mortierellales</taxon>
        <taxon>Mortierellaceae</taxon>
        <taxon>Lunasporangiospora</taxon>
    </lineage>
</organism>
<feature type="transmembrane region" description="Helical" evidence="4">
    <location>
        <begin position="229"/>
        <end position="246"/>
    </location>
</feature>
<evidence type="ECO:0000256" key="2">
    <source>
        <dbReference type="ARBA" id="ARBA00022989"/>
    </source>
</evidence>